<keyword evidence="3" id="KW-1185">Reference proteome</keyword>
<protein>
    <submittedName>
        <fullName evidence="2">Uncharacterized protein</fullName>
    </submittedName>
</protein>
<evidence type="ECO:0000313" key="3">
    <source>
        <dbReference type="Proteomes" id="UP000276133"/>
    </source>
</evidence>
<reference evidence="2 3" key="1">
    <citation type="journal article" date="2018" name="Sci. Rep.">
        <title>Genomic signatures of local adaptation to the degree of environmental predictability in rotifers.</title>
        <authorList>
            <person name="Franch-Gras L."/>
            <person name="Hahn C."/>
            <person name="Garcia-Roger E.M."/>
            <person name="Carmona M.J."/>
            <person name="Serra M."/>
            <person name="Gomez A."/>
        </authorList>
    </citation>
    <scope>NUCLEOTIDE SEQUENCE [LARGE SCALE GENOMIC DNA]</scope>
    <source>
        <strain evidence="2">HYR1</strain>
    </source>
</reference>
<dbReference type="Proteomes" id="UP000276133">
    <property type="component" value="Unassembled WGS sequence"/>
</dbReference>
<name>A0A3M7PW87_BRAPC</name>
<keyword evidence="1" id="KW-0812">Transmembrane</keyword>
<proteinExistence type="predicted"/>
<accession>A0A3M7PW87</accession>
<gene>
    <name evidence="2" type="ORF">BpHYR1_007152</name>
</gene>
<comment type="caution">
    <text evidence="2">The sequence shown here is derived from an EMBL/GenBank/DDBJ whole genome shotgun (WGS) entry which is preliminary data.</text>
</comment>
<organism evidence="2 3">
    <name type="scientific">Brachionus plicatilis</name>
    <name type="common">Marine rotifer</name>
    <name type="synonym">Brachionus muelleri</name>
    <dbReference type="NCBI Taxonomy" id="10195"/>
    <lineage>
        <taxon>Eukaryota</taxon>
        <taxon>Metazoa</taxon>
        <taxon>Spiralia</taxon>
        <taxon>Gnathifera</taxon>
        <taxon>Rotifera</taxon>
        <taxon>Eurotatoria</taxon>
        <taxon>Monogononta</taxon>
        <taxon>Pseudotrocha</taxon>
        <taxon>Ploima</taxon>
        <taxon>Brachionidae</taxon>
        <taxon>Brachionus</taxon>
    </lineage>
</organism>
<evidence type="ECO:0000313" key="2">
    <source>
        <dbReference type="EMBL" id="RNA03377.1"/>
    </source>
</evidence>
<dbReference type="OrthoDB" id="10665181at2759"/>
<keyword evidence="1" id="KW-1133">Transmembrane helix</keyword>
<feature type="transmembrane region" description="Helical" evidence="1">
    <location>
        <begin position="114"/>
        <end position="134"/>
    </location>
</feature>
<sequence>MAYKVDNRCFNCGGTCSKNCLQFSSPTWFLKPLITLLNISFKSGFGLFHEAMASQKNTKSLTTPAGFNVIMWHMPLKAESFSSLSLIDLNEEHHTRIKDCKKGATCCGQTRPNLPIVMAVFSSNVFGVLGLFIISMRGSKNKPIY</sequence>
<dbReference type="EMBL" id="REGN01008522">
    <property type="protein sequence ID" value="RNA03377.1"/>
    <property type="molecule type" value="Genomic_DNA"/>
</dbReference>
<keyword evidence="1" id="KW-0472">Membrane</keyword>
<dbReference type="AlphaFoldDB" id="A0A3M7PW87"/>
<evidence type="ECO:0000256" key="1">
    <source>
        <dbReference type="SAM" id="Phobius"/>
    </source>
</evidence>